<name>A0A1H9AK90_9SPIR</name>
<gene>
    <name evidence="1" type="ORF">SAMN04487977_101372</name>
</gene>
<organism evidence="1 2">
    <name type="scientific">Treponema bryantii</name>
    <dbReference type="NCBI Taxonomy" id="163"/>
    <lineage>
        <taxon>Bacteria</taxon>
        <taxon>Pseudomonadati</taxon>
        <taxon>Spirochaetota</taxon>
        <taxon>Spirochaetia</taxon>
        <taxon>Spirochaetales</taxon>
        <taxon>Treponemataceae</taxon>
        <taxon>Treponema</taxon>
    </lineage>
</organism>
<dbReference type="Proteomes" id="UP000182360">
    <property type="component" value="Unassembled WGS sequence"/>
</dbReference>
<dbReference type="EMBL" id="FOFU01000001">
    <property type="protein sequence ID" value="SEP77184.1"/>
    <property type="molecule type" value="Genomic_DNA"/>
</dbReference>
<dbReference type="InterPro" id="IPR021109">
    <property type="entry name" value="Peptidase_aspartic_dom_sf"/>
</dbReference>
<dbReference type="RefSeq" id="WP_074640348.1">
    <property type="nucleotide sequence ID" value="NZ_FOFU01000001.1"/>
</dbReference>
<dbReference type="AlphaFoldDB" id="A0A1H9AK90"/>
<dbReference type="OrthoDB" id="9931887at2"/>
<keyword evidence="2" id="KW-1185">Reference proteome</keyword>
<evidence type="ECO:0000313" key="1">
    <source>
        <dbReference type="EMBL" id="SEP77184.1"/>
    </source>
</evidence>
<evidence type="ECO:0000313" key="2">
    <source>
        <dbReference type="Proteomes" id="UP000182360"/>
    </source>
</evidence>
<reference evidence="1 2" key="1">
    <citation type="submission" date="2016-10" db="EMBL/GenBank/DDBJ databases">
        <authorList>
            <person name="de Groot N.N."/>
        </authorList>
    </citation>
    <scope>NUCLEOTIDE SEQUENCE [LARGE SCALE GENOMIC DNA]</scope>
    <source>
        <strain evidence="1 2">B25</strain>
    </source>
</reference>
<proteinExistence type="predicted"/>
<sequence length="342" mass="39851">MKRKSLIILFLDCILCSCKGITGRTERLSYNPVKMTKQLTQRSFDSSKAIEEMSRERTEKRIPFTMNYQWCFGKPVIDFDPEHHIYMQVDTGFTRNWYHTSLLRKMNLSDEDFMKEVIANIRKNHSDVSNAHPDDEELSNYLKKEWKNYNENWLAEAWIGDTVLRYDPASDPSFDGVLGEDFLMQYKRVTFDFVNNYLILDDEKLDGTEIPFVQTSAKEVLINFTYKGQQELAMIDTGNYCFTPRHNLGDGKQDYDINDNSKYGLAYNGKVPVTPRVMQTYDDIKIGQVTYNNMKGAYSTIRGSGFVKGSQLHLMKLNNLGNVFFYDHVIQIDYADKVFIIK</sequence>
<dbReference type="Gene3D" id="2.40.70.10">
    <property type="entry name" value="Acid Proteases"/>
    <property type="match status" value="1"/>
</dbReference>
<protein>
    <submittedName>
        <fullName evidence="1">Uncharacterized protein</fullName>
    </submittedName>
</protein>
<accession>A0A1H9AK90</accession>